<evidence type="ECO:0008006" key="7">
    <source>
        <dbReference type="Google" id="ProtNLM"/>
    </source>
</evidence>
<dbReference type="PANTHER" id="PTHR38340:SF1">
    <property type="entry name" value="S-LAYER PROTEIN"/>
    <property type="match status" value="1"/>
</dbReference>
<dbReference type="InterPro" id="IPR050557">
    <property type="entry name" value="RTX_toxin/Mannuronan_C5-epim"/>
</dbReference>
<reference evidence="5 6" key="1">
    <citation type="submission" date="2019-09" db="EMBL/GenBank/DDBJ databases">
        <title>Nocardioides panacisoli sp. nov., isolated from the soil of a ginseng field.</title>
        <authorList>
            <person name="Cho C."/>
        </authorList>
    </citation>
    <scope>NUCLEOTIDE SEQUENCE [LARGE SCALE GENOMIC DNA]</scope>
    <source>
        <strain evidence="5 6">BN130099</strain>
    </source>
</reference>
<dbReference type="RefSeq" id="WP_149727202.1">
    <property type="nucleotide sequence ID" value="NZ_VUJV01000001.1"/>
</dbReference>
<keyword evidence="6" id="KW-1185">Reference proteome</keyword>
<dbReference type="Gene3D" id="2.150.10.10">
    <property type="entry name" value="Serralysin-like metalloprotease, C-terminal"/>
    <property type="match status" value="1"/>
</dbReference>
<dbReference type="InterPro" id="IPR011049">
    <property type="entry name" value="Serralysin-like_metalloprot_C"/>
</dbReference>
<reference evidence="5 6" key="2">
    <citation type="submission" date="2019-09" db="EMBL/GenBank/DDBJ databases">
        <authorList>
            <person name="Jin C."/>
        </authorList>
    </citation>
    <scope>NUCLEOTIDE SEQUENCE [LARGE SCALE GENOMIC DNA]</scope>
    <source>
        <strain evidence="5 6">BN130099</strain>
    </source>
</reference>
<comment type="subcellular location">
    <subcellularLocation>
        <location evidence="1">Secreted</location>
    </subcellularLocation>
</comment>
<dbReference type="GO" id="GO:0005509">
    <property type="term" value="F:calcium ion binding"/>
    <property type="evidence" value="ECO:0007669"/>
    <property type="project" value="InterPro"/>
</dbReference>
<evidence type="ECO:0000256" key="3">
    <source>
        <dbReference type="SAM" id="MobiDB-lite"/>
    </source>
</evidence>
<proteinExistence type="predicted"/>
<dbReference type="SUPFAM" id="SSF51120">
    <property type="entry name" value="beta-Roll"/>
    <property type="match status" value="1"/>
</dbReference>
<dbReference type="PANTHER" id="PTHR38340">
    <property type="entry name" value="S-LAYER PROTEIN"/>
    <property type="match status" value="1"/>
</dbReference>
<evidence type="ECO:0000256" key="4">
    <source>
        <dbReference type="SAM" id="SignalP"/>
    </source>
</evidence>
<sequence>MRSLVALALTTALTMPPASTAVADTGPPMCGGLAATIVGTDGDDDITGTDGDDVIVGLRGADTINGGRGADRICGGGGADYLEGHGGSDRLHGGAGGDFIDGGVGGCCGPGNTGDDFIAGGLGHDVLHGPDSSATGSTIHGRGGADQIFLYDGGVAYGHKGDDELSQWGGDSVLDGGQGADVLGNAGDPGVDDVTLLGGDGPDTLTTDDTTGTTAMDGGPDIDTCSGGTSAVNCEG</sequence>
<dbReference type="PROSITE" id="PS00330">
    <property type="entry name" value="HEMOLYSIN_CALCIUM"/>
    <property type="match status" value="2"/>
</dbReference>
<organism evidence="5 6">
    <name type="scientific">Nocardioides humilatus</name>
    <dbReference type="NCBI Taxonomy" id="2607660"/>
    <lineage>
        <taxon>Bacteria</taxon>
        <taxon>Bacillati</taxon>
        <taxon>Actinomycetota</taxon>
        <taxon>Actinomycetes</taxon>
        <taxon>Propionibacteriales</taxon>
        <taxon>Nocardioidaceae</taxon>
        <taxon>Nocardioides</taxon>
    </lineage>
</organism>
<dbReference type="InterPro" id="IPR018511">
    <property type="entry name" value="Hemolysin-typ_Ca-bd_CS"/>
</dbReference>
<keyword evidence="2" id="KW-0964">Secreted</keyword>
<gene>
    <name evidence="5" type="ORF">F0U44_05575</name>
</gene>
<feature type="region of interest" description="Disordered" evidence="3">
    <location>
        <begin position="198"/>
        <end position="220"/>
    </location>
</feature>
<comment type="caution">
    <text evidence="5">The sequence shown here is derived from an EMBL/GenBank/DDBJ whole genome shotgun (WGS) entry which is preliminary data.</text>
</comment>
<evidence type="ECO:0000256" key="1">
    <source>
        <dbReference type="ARBA" id="ARBA00004613"/>
    </source>
</evidence>
<accession>A0A5B1LM22</accession>
<dbReference type="EMBL" id="VUJV01000001">
    <property type="protein sequence ID" value="KAA1421741.1"/>
    <property type="molecule type" value="Genomic_DNA"/>
</dbReference>
<dbReference type="GO" id="GO:0005576">
    <property type="term" value="C:extracellular region"/>
    <property type="evidence" value="ECO:0007669"/>
    <property type="project" value="UniProtKB-SubCell"/>
</dbReference>
<feature type="chain" id="PRO_5023044874" description="Hemolysin type calcium-binding protein" evidence="4">
    <location>
        <begin position="24"/>
        <end position="236"/>
    </location>
</feature>
<protein>
    <recommendedName>
        <fullName evidence="7">Hemolysin type calcium-binding protein</fullName>
    </recommendedName>
</protein>
<dbReference type="PRINTS" id="PR00313">
    <property type="entry name" value="CABNDNGRPT"/>
</dbReference>
<dbReference type="Pfam" id="PF00353">
    <property type="entry name" value="HemolysinCabind"/>
    <property type="match status" value="3"/>
</dbReference>
<name>A0A5B1LM22_9ACTN</name>
<evidence type="ECO:0000313" key="5">
    <source>
        <dbReference type="EMBL" id="KAA1421741.1"/>
    </source>
</evidence>
<dbReference type="AlphaFoldDB" id="A0A5B1LM22"/>
<dbReference type="Proteomes" id="UP000325003">
    <property type="component" value="Unassembled WGS sequence"/>
</dbReference>
<evidence type="ECO:0000256" key="2">
    <source>
        <dbReference type="ARBA" id="ARBA00022525"/>
    </source>
</evidence>
<evidence type="ECO:0000313" key="6">
    <source>
        <dbReference type="Proteomes" id="UP000325003"/>
    </source>
</evidence>
<feature type="signal peptide" evidence="4">
    <location>
        <begin position="1"/>
        <end position="23"/>
    </location>
</feature>
<keyword evidence="4" id="KW-0732">Signal</keyword>
<dbReference type="InterPro" id="IPR001343">
    <property type="entry name" value="Hemolysn_Ca-bd"/>
</dbReference>